<dbReference type="AlphaFoldDB" id="A0A162K682"/>
<proteinExistence type="predicted"/>
<keyword evidence="2" id="KW-1185">Reference proteome</keyword>
<gene>
    <name evidence="1" type="ORF">PGLA_15990</name>
</gene>
<dbReference type="Proteomes" id="UP000076967">
    <property type="component" value="Unassembled WGS sequence"/>
</dbReference>
<sequence length="87" mass="10170">MRNQPLDEVAIKRRGVEGHVLISDNDHKIYRTFFEAYHDENEILNLEKIAVNKETGEANYESELYLTLSDAKLLIKTVQDFIDKCEK</sequence>
<dbReference type="STRING" id="494026.PGLA_15990"/>
<dbReference type="OrthoDB" id="2990955at2"/>
<dbReference type="RefSeq" id="WP_068534464.1">
    <property type="nucleotide sequence ID" value="NZ_LVJH01000029.1"/>
</dbReference>
<evidence type="ECO:0000313" key="1">
    <source>
        <dbReference type="EMBL" id="OAB41308.1"/>
    </source>
</evidence>
<name>A0A162K682_9BACL</name>
<protein>
    <submittedName>
        <fullName evidence="1">Uncharacterized protein</fullName>
    </submittedName>
</protein>
<reference evidence="1 2" key="1">
    <citation type="submission" date="2016-03" db="EMBL/GenBank/DDBJ databases">
        <title>Draft genome sequence of Paenibacillus glacialis DSM 22343.</title>
        <authorList>
            <person name="Shin S.-K."/>
            <person name="Yi H."/>
        </authorList>
    </citation>
    <scope>NUCLEOTIDE SEQUENCE [LARGE SCALE GENOMIC DNA]</scope>
    <source>
        <strain evidence="1 2">DSM 22343</strain>
    </source>
</reference>
<organism evidence="1 2">
    <name type="scientific">Paenibacillus glacialis</name>
    <dbReference type="NCBI Taxonomy" id="494026"/>
    <lineage>
        <taxon>Bacteria</taxon>
        <taxon>Bacillati</taxon>
        <taxon>Bacillota</taxon>
        <taxon>Bacilli</taxon>
        <taxon>Bacillales</taxon>
        <taxon>Paenibacillaceae</taxon>
        <taxon>Paenibacillus</taxon>
    </lineage>
</organism>
<evidence type="ECO:0000313" key="2">
    <source>
        <dbReference type="Proteomes" id="UP000076967"/>
    </source>
</evidence>
<accession>A0A162K682</accession>
<comment type="caution">
    <text evidence="1">The sequence shown here is derived from an EMBL/GenBank/DDBJ whole genome shotgun (WGS) entry which is preliminary data.</text>
</comment>
<dbReference type="EMBL" id="LVJH01000029">
    <property type="protein sequence ID" value="OAB41308.1"/>
    <property type="molecule type" value="Genomic_DNA"/>
</dbReference>